<reference evidence="4 5" key="1">
    <citation type="submission" date="2018-01" db="EMBL/GenBank/DDBJ databases">
        <title>The draft genome sequence of Halioglobus lutimaris HF004.</title>
        <authorList>
            <person name="Du Z.-J."/>
            <person name="Shi M.-J."/>
        </authorList>
    </citation>
    <scope>NUCLEOTIDE SEQUENCE [LARGE SCALE GENOMIC DNA]</scope>
    <source>
        <strain evidence="4 5">HF004</strain>
    </source>
</reference>
<evidence type="ECO:0000256" key="2">
    <source>
        <dbReference type="ARBA" id="ARBA00022643"/>
    </source>
</evidence>
<dbReference type="CDD" id="cd04730">
    <property type="entry name" value="NPD_like"/>
    <property type="match status" value="1"/>
</dbReference>
<comment type="caution">
    <text evidence="4">The sequence shown here is derived from an EMBL/GenBank/DDBJ whole genome shotgun (WGS) entry which is preliminary data.</text>
</comment>
<name>A0A2N5X3U5_9GAMM</name>
<dbReference type="RefSeq" id="WP_101517872.1">
    <property type="nucleotide sequence ID" value="NZ_PKUS01000008.1"/>
</dbReference>
<evidence type="ECO:0000313" key="5">
    <source>
        <dbReference type="Proteomes" id="UP000235005"/>
    </source>
</evidence>
<dbReference type="EMBL" id="PKUS01000008">
    <property type="protein sequence ID" value="PLW69161.1"/>
    <property type="molecule type" value="Genomic_DNA"/>
</dbReference>
<keyword evidence="5" id="KW-1185">Reference proteome</keyword>
<organism evidence="4 5">
    <name type="scientific">Pseudohalioglobus lutimaris</name>
    <dbReference type="NCBI Taxonomy" id="1737061"/>
    <lineage>
        <taxon>Bacteria</taxon>
        <taxon>Pseudomonadati</taxon>
        <taxon>Pseudomonadota</taxon>
        <taxon>Gammaproteobacteria</taxon>
        <taxon>Cellvibrionales</taxon>
        <taxon>Halieaceae</taxon>
        <taxon>Pseudohalioglobus</taxon>
    </lineage>
</organism>
<keyword evidence="3" id="KW-0560">Oxidoreductase</keyword>
<dbReference type="GO" id="GO:0018580">
    <property type="term" value="F:nitronate monooxygenase activity"/>
    <property type="evidence" value="ECO:0007669"/>
    <property type="project" value="InterPro"/>
</dbReference>
<dbReference type="InterPro" id="IPR013785">
    <property type="entry name" value="Aldolase_TIM"/>
</dbReference>
<protein>
    <submittedName>
        <fullName evidence="4">Nitronate monooxygenase</fullName>
    </submittedName>
</protein>
<dbReference type="AlphaFoldDB" id="A0A2N5X3U5"/>
<proteinExistence type="predicted"/>
<keyword evidence="2" id="KW-0288">FMN</keyword>
<dbReference type="OrthoDB" id="9778912at2"/>
<keyword evidence="4" id="KW-0503">Monooxygenase</keyword>
<dbReference type="Pfam" id="PF03060">
    <property type="entry name" value="NMO"/>
    <property type="match status" value="1"/>
</dbReference>
<accession>A0A2N5X3U5</accession>
<evidence type="ECO:0000256" key="3">
    <source>
        <dbReference type="ARBA" id="ARBA00023002"/>
    </source>
</evidence>
<gene>
    <name evidence="4" type="ORF">C0039_08860</name>
</gene>
<evidence type="ECO:0000256" key="1">
    <source>
        <dbReference type="ARBA" id="ARBA00022630"/>
    </source>
</evidence>
<dbReference type="PANTHER" id="PTHR32332">
    <property type="entry name" value="2-NITROPROPANE DIOXYGENASE"/>
    <property type="match status" value="1"/>
</dbReference>
<dbReference type="SUPFAM" id="SSF51412">
    <property type="entry name" value="Inosine monophosphate dehydrogenase (IMPDH)"/>
    <property type="match status" value="1"/>
</dbReference>
<dbReference type="Gene3D" id="3.20.20.70">
    <property type="entry name" value="Aldolase class I"/>
    <property type="match status" value="1"/>
</dbReference>
<dbReference type="InterPro" id="IPR004136">
    <property type="entry name" value="NMO"/>
</dbReference>
<sequence>MSDPLHTLLCEKLGIEYPIVAFTHCKDVAVAVINAGGFAVLGEAMHPPEHIRADIRWIRERIGDKKFGIDLVLPASVEEERTVEELMAMIPKESRDFEQQIKAKYDVPDPKEAPDLYTWGGLDQARALAQLEVVFEENVPVFASGLGSPKFLLERAHAQGMMVWGLVGTPRQAQKQIDAGVDCIIAQGFDAAGHTGQIGTLSIVPQVVDLAEQRGIPVLAAGGITTGRHLAATLALGASGVWTGSLWLASRESDLNQPLKERLLECEATDTVYSNCISGYTMRTTRCPWHDEWLGPDAPPVLKAPLQMMLSSDYIQGSLDYQRKDLMTEAAGQGIHYVTEMKPARQILSDIVEEALDVFDRFASDDDD</sequence>
<dbReference type="PANTHER" id="PTHR32332:SF38">
    <property type="entry name" value="MONOOXYGENASE RV1533-RELATED"/>
    <property type="match status" value="1"/>
</dbReference>
<dbReference type="Proteomes" id="UP000235005">
    <property type="component" value="Unassembled WGS sequence"/>
</dbReference>
<evidence type="ECO:0000313" key="4">
    <source>
        <dbReference type="EMBL" id="PLW69161.1"/>
    </source>
</evidence>
<keyword evidence="1" id="KW-0285">Flavoprotein</keyword>